<dbReference type="PANTHER" id="PTHR48081">
    <property type="entry name" value="AB HYDROLASE SUPERFAMILY PROTEIN C4A8.06C"/>
    <property type="match status" value="1"/>
</dbReference>
<keyword evidence="5" id="KW-1185">Reference proteome</keyword>
<comment type="caution">
    <text evidence="4">The sequence shown here is derived from an EMBL/GenBank/DDBJ whole genome shotgun (WGS) entry which is preliminary data.</text>
</comment>
<keyword evidence="1 4" id="KW-0378">Hydrolase</keyword>
<proteinExistence type="predicted"/>
<evidence type="ECO:0000313" key="5">
    <source>
        <dbReference type="Proteomes" id="UP000322791"/>
    </source>
</evidence>
<evidence type="ECO:0000313" key="4">
    <source>
        <dbReference type="EMBL" id="TYZ14362.1"/>
    </source>
</evidence>
<dbReference type="InterPro" id="IPR029058">
    <property type="entry name" value="AB_hydrolase_fold"/>
</dbReference>
<feature type="chain" id="PRO_5022718372" evidence="2">
    <location>
        <begin position="22"/>
        <end position="303"/>
    </location>
</feature>
<reference evidence="4 5" key="1">
    <citation type="submission" date="2019-08" db="EMBL/GenBank/DDBJ databases">
        <authorList>
            <person name="Seo M.-J."/>
        </authorList>
    </citation>
    <scope>NUCLEOTIDE SEQUENCE [LARGE SCALE GENOMIC DNA]</scope>
    <source>
        <strain evidence="4 5">KIGAM108</strain>
    </source>
</reference>
<organism evidence="4 5">
    <name type="scientific">Hymenobacter lutimineralis</name>
    <dbReference type="NCBI Taxonomy" id="2606448"/>
    <lineage>
        <taxon>Bacteria</taxon>
        <taxon>Pseudomonadati</taxon>
        <taxon>Bacteroidota</taxon>
        <taxon>Cytophagia</taxon>
        <taxon>Cytophagales</taxon>
        <taxon>Hymenobacteraceae</taxon>
        <taxon>Hymenobacter</taxon>
    </lineage>
</organism>
<dbReference type="RefSeq" id="WP_149069146.1">
    <property type="nucleotide sequence ID" value="NZ_VTHL01000001.1"/>
</dbReference>
<dbReference type="SUPFAM" id="SSF53474">
    <property type="entry name" value="alpha/beta-Hydrolases"/>
    <property type="match status" value="1"/>
</dbReference>
<sequence length="303" mass="33385">MKFSPWLCGAVLLLTPVLLLAAHEYATARASLRTADLPYVAAAAPDFDAERHRLDVYSPRKGTAPRPVVVFIHGGSWNSGSKDFYAFIGRRLARQGLVAVVVNYRLSPQVQVPAMAFDCARAVRWTEQHIREYGGDPARIFLLGHSAGGGLAALLATDNALFARLGQPHNPVRGVVLDDAAGLNMYTYLQKQQYPGDAAYLVPFGPDARVWQQVSPYYHLTRQSPPFLVFVGGKTYPSIRSSSEEFCQRLRDLGQEPRFTVLPGKKHAAMVLQLYWPRNIIYQQIKEFVGLPPTSAAPAGAGH</sequence>
<keyword evidence="2" id="KW-0732">Signal</keyword>
<dbReference type="PANTHER" id="PTHR48081:SF33">
    <property type="entry name" value="KYNURENINE FORMAMIDASE"/>
    <property type="match status" value="1"/>
</dbReference>
<dbReference type="Gene3D" id="3.40.50.1820">
    <property type="entry name" value="alpha/beta hydrolase"/>
    <property type="match status" value="1"/>
</dbReference>
<dbReference type="InterPro" id="IPR050300">
    <property type="entry name" value="GDXG_lipolytic_enzyme"/>
</dbReference>
<dbReference type="AlphaFoldDB" id="A0A5D6VGY6"/>
<dbReference type="EMBL" id="VTHL01000001">
    <property type="protein sequence ID" value="TYZ14362.1"/>
    <property type="molecule type" value="Genomic_DNA"/>
</dbReference>
<dbReference type="Proteomes" id="UP000322791">
    <property type="component" value="Unassembled WGS sequence"/>
</dbReference>
<feature type="domain" description="BD-FAE-like" evidence="3">
    <location>
        <begin position="54"/>
        <end position="234"/>
    </location>
</feature>
<evidence type="ECO:0000256" key="1">
    <source>
        <dbReference type="ARBA" id="ARBA00022801"/>
    </source>
</evidence>
<name>A0A5D6VGY6_9BACT</name>
<feature type="signal peptide" evidence="2">
    <location>
        <begin position="1"/>
        <end position="21"/>
    </location>
</feature>
<protein>
    <submittedName>
        <fullName evidence="4">Alpha/beta hydrolase</fullName>
    </submittedName>
</protein>
<evidence type="ECO:0000259" key="3">
    <source>
        <dbReference type="Pfam" id="PF20434"/>
    </source>
</evidence>
<dbReference type="GO" id="GO:0016787">
    <property type="term" value="F:hydrolase activity"/>
    <property type="evidence" value="ECO:0007669"/>
    <property type="project" value="UniProtKB-KW"/>
</dbReference>
<dbReference type="InterPro" id="IPR049492">
    <property type="entry name" value="BD-FAE-like_dom"/>
</dbReference>
<dbReference type="Pfam" id="PF20434">
    <property type="entry name" value="BD-FAE"/>
    <property type="match status" value="1"/>
</dbReference>
<gene>
    <name evidence="4" type="ORF">FY528_01135</name>
</gene>
<accession>A0A5D6VGY6</accession>
<evidence type="ECO:0000256" key="2">
    <source>
        <dbReference type="SAM" id="SignalP"/>
    </source>
</evidence>